<comment type="similarity">
    <text evidence="1">Belongs to the serine-aspartate repeat-containing protein (SDr) family.</text>
</comment>
<keyword evidence="4" id="KW-0472">Membrane</keyword>
<evidence type="ECO:0000313" key="8">
    <source>
        <dbReference type="Proteomes" id="UP000184526"/>
    </source>
</evidence>
<organism evidence="7 8">
    <name type="scientific">Clostridium collagenovorans DSM 3089</name>
    <dbReference type="NCBI Taxonomy" id="1121306"/>
    <lineage>
        <taxon>Bacteria</taxon>
        <taxon>Bacillati</taxon>
        <taxon>Bacillota</taxon>
        <taxon>Clostridia</taxon>
        <taxon>Eubacteriales</taxon>
        <taxon>Clostridiaceae</taxon>
        <taxon>Clostridium</taxon>
    </lineage>
</organism>
<dbReference type="InterPro" id="IPR041033">
    <property type="entry name" value="SpaA_PFL_dom_1"/>
</dbReference>
<evidence type="ECO:0000256" key="3">
    <source>
        <dbReference type="ARBA" id="ARBA00022729"/>
    </source>
</evidence>
<feature type="domain" description="Thioester" evidence="5">
    <location>
        <begin position="61"/>
        <end position="171"/>
    </location>
</feature>
<evidence type="ECO:0000259" key="5">
    <source>
        <dbReference type="Pfam" id="PF08341"/>
    </source>
</evidence>
<feature type="transmembrane region" description="Helical" evidence="4">
    <location>
        <begin position="745"/>
        <end position="765"/>
    </location>
</feature>
<dbReference type="RefSeq" id="WP_072831741.1">
    <property type="nucleotide sequence ID" value="NZ_FQXP01000006.1"/>
</dbReference>
<feature type="domain" description="SpaA-like prealbumin fold" evidence="6">
    <location>
        <begin position="321"/>
        <end position="405"/>
    </location>
</feature>
<evidence type="ECO:0000256" key="1">
    <source>
        <dbReference type="ARBA" id="ARBA00007257"/>
    </source>
</evidence>
<keyword evidence="2" id="KW-0964">Secreted</keyword>
<dbReference type="STRING" id="1121306.SAMN02745196_01856"/>
<dbReference type="Gene3D" id="2.60.40.10">
    <property type="entry name" value="Immunoglobulins"/>
    <property type="match status" value="4"/>
</dbReference>
<accession>A0A1M5WT90</accession>
<dbReference type="EMBL" id="FQXP01000006">
    <property type="protein sequence ID" value="SHH90769.1"/>
    <property type="molecule type" value="Genomic_DNA"/>
</dbReference>
<sequence length="777" mass="86689">MRKRLKRVSFIFVIFYMISLMINIFTSVSAAGEEYRAYIKELDREPCIYIEDPGVGSEKISYCYNQTLKYPENFDSQYKVYYTRQEGYLNSNDPLTDEYGEVAKQKIATVLKYGYPLNATDLMSRYYDYLTDGQFMKVTQELIWAITFKDYRELDPYSPDGNYYEALYYNELLKLAETNKFQQVNLKLVGNLKFTNKGSYYSTDRLIIDSTDNVEGEVIITNLPSNMTVKKWGTGEVLDGKPIAFRTEFYIESKTQPDTSFKLRFNYKFSELKFYFYKHSRGGEATKKYQSLIRAELSDTKLEEPFEVGSDNIIKPIETGGVILNKKDSQSKGVLSGAVFKLQDSTGVDIKTGITTDINGQIRVDNLPLGSYKFIETQAPTGYKLDNTPINFTITSGQTAALQVEKLNVAIPGSVILTKKDSQSKSPLKGAVFKVQDSTGKDIQVGLTTDINGQIRVDNLAPGSYKFIETKAPDGYKIDTTPLVFNIIIGQTVPLTIEKTNTAIPGSVVLTKKDSQTNNVLQGAIFKLQDSAGVDIKTGLTTDGSGQIRVDNLAPGNYKFIETQAPAGYKLDSTPLNFTIAIGQTTDLQVEKFNDPKSVDFKITKVEKGSGNLLKGAEFELASATNPTVPLKFTYSSVSKKYERNDAGSSKLSVADADSSFTIGNLECGDYILKETKSPSGYKKGKDIYIHISVNQSYYKIGEDGVNVSLSKDTSLNLYQLKVENEKGFILPGTGGSGVNNIYKVSIGLLLLVSMAMFIYYILILKKDGYEKWGKNH</sequence>
<dbReference type="Pfam" id="PF17802">
    <property type="entry name" value="SpaA"/>
    <property type="match status" value="4"/>
</dbReference>
<evidence type="ECO:0000259" key="6">
    <source>
        <dbReference type="Pfam" id="PF17802"/>
    </source>
</evidence>
<evidence type="ECO:0000256" key="2">
    <source>
        <dbReference type="ARBA" id="ARBA00022525"/>
    </source>
</evidence>
<dbReference type="PANTHER" id="PTHR36108">
    <property type="entry name" value="COLOSSIN-B-RELATED"/>
    <property type="match status" value="1"/>
</dbReference>
<dbReference type="Gene3D" id="1.10.150.480">
    <property type="match status" value="1"/>
</dbReference>
<proteinExistence type="inferred from homology"/>
<gene>
    <name evidence="7" type="ORF">SAMN02745196_01856</name>
</gene>
<dbReference type="AlphaFoldDB" id="A0A1M5WT90"/>
<evidence type="ECO:0000313" key="7">
    <source>
        <dbReference type="EMBL" id="SHH90769.1"/>
    </source>
</evidence>
<dbReference type="InterPro" id="IPR013783">
    <property type="entry name" value="Ig-like_fold"/>
</dbReference>
<name>A0A1M5WT90_9CLOT</name>
<dbReference type="PANTHER" id="PTHR36108:SF13">
    <property type="entry name" value="COLOSSIN-B-RELATED"/>
    <property type="match status" value="1"/>
</dbReference>
<evidence type="ECO:0000256" key="4">
    <source>
        <dbReference type="SAM" id="Phobius"/>
    </source>
</evidence>
<feature type="domain" description="SpaA-like prealbumin fold" evidence="6">
    <location>
        <begin position="600"/>
        <end position="696"/>
    </location>
</feature>
<keyword evidence="3" id="KW-0732">Signal</keyword>
<dbReference type="OrthoDB" id="9804660at2"/>
<keyword evidence="4" id="KW-1133">Transmembrane helix</keyword>
<keyword evidence="8" id="KW-1185">Reference proteome</keyword>
<dbReference type="SUPFAM" id="SSF49478">
    <property type="entry name" value="Cna protein B-type domain"/>
    <property type="match status" value="3"/>
</dbReference>
<reference evidence="7 8" key="1">
    <citation type="submission" date="2016-11" db="EMBL/GenBank/DDBJ databases">
        <authorList>
            <person name="Jaros S."/>
            <person name="Januszkiewicz K."/>
            <person name="Wedrychowicz H."/>
        </authorList>
    </citation>
    <scope>NUCLEOTIDE SEQUENCE [LARGE SCALE GENOMIC DNA]</scope>
    <source>
        <strain evidence="7 8">DSM 3089</strain>
    </source>
</reference>
<feature type="domain" description="SpaA-like prealbumin fold" evidence="6">
    <location>
        <begin position="413"/>
        <end position="498"/>
    </location>
</feature>
<feature type="domain" description="SpaA-like prealbumin fold" evidence="6">
    <location>
        <begin position="506"/>
        <end position="591"/>
    </location>
</feature>
<protein>
    <submittedName>
        <fullName evidence="7">Cna protein B-type domain-containing protein</fullName>
    </submittedName>
</protein>
<dbReference type="Proteomes" id="UP000184526">
    <property type="component" value="Unassembled WGS sequence"/>
</dbReference>
<dbReference type="InterPro" id="IPR013552">
    <property type="entry name" value="Thioester_dom"/>
</dbReference>
<keyword evidence="4" id="KW-0812">Transmembrane</keyword>
<dbReference type="Pfam" id="PF08341">
    <property type="entry name" value="TED"/>
    <property type="match status" value="1"/>
</dbReference>